<keyword evidence="2" id="KW-1185">Reference proteome</keyword>
<dbReference type="Proteomes" id="UP000093000">
    <property type="component" value="Unassembled WGS sequence"/>
</dbReference>
<evidence type="ECO:0000313" key="2">
    <source>
        <dbReference type="Proteomes" id="UP000093000"/>
    </source>
</evidence>
<comment type="caution">
    <text evidence="1">The sequence shown here is derived from an EMBL/GenBank/DDBJ whole genome shotgun (WGS) entry which is preliminary data.</text>
</comment>
<dbReference type="PANTHER" id="PTHR47150:SF6">
    <property type="entry name" value="OS01G0872900 PROTEIN"/>
    <property type="match status" value="1"/>
</dbReference>
<dbReference type="InterPro" id="IPR006912">
    <property type="entry name" value="Harbinger_derived_prot"/>
</dbReference>
<dbReference type="AlphaFoldDB" id="A0A1C7NCA7"/>
<name>A0A1C7NCA7_9FUNG</name>
<dbReference type="EMBL" id="LUGH01000284">
    <property type="protein sequence ID" value="OBZ86628.1"/>
    <property type="molecule type" value="Genomic_DNA"/>
</dbReference>
<gene>
    <name evidence="1" type="primary">harbi1</name>
    <name evidence="1" type="ORF">A0J61_05322</name>
</gene>
<organism evidence="1 2">
    <name type="scientific">Choanephora cucurbitarum</name>
    <dbReference type="NCBI Taxonomy" id="101091"/>
    <lineage>
        <taxon>Eukaryota</taxon>
        <taxon>Fungi</taxon>
        <taxon>Fungi incertae sedis</taxon>
        <taxon>Mucoromycota</taxon>
        <taxon>Mucoromycotina</taxon>
        <taxon>Mucoromycetes</taxon>
        <taxon>Mucorales</taxon>
        <taxon>Mucorineae</taxon>
        <taxon>Choanephoraceae</taxon>
        <taxon>Choanephoroideae</taxon>
        <taxon>Choanephora</taxon>
    </lineage>
</organism>
<dbReference type="Pfam" id="PF04827">
    <property type="entry name" value="Plant_tran"/>
    <property type="match status" value="1"/>
</dbReference>
<reference evidence="1 2" key="1">
    <citation type="submission" date="2016-03" db="EMBL/GenBank/DDBJ databases">
        <title>Choanephora cucurbitarum.</title>
        <authorList>
            <person name="Min B."/>
            <person name="Park H."/>
            <person name="Park J.-H."/>
            <person name="Shin H.-D."/>
            <person name="Choi I.-G."/>
        </authorList>
    </citation>
    <scope>NUCLEOTIDE SEQUENCE [LARGE SCALE GENOMIC DNA]</scope>
    <source>
        <strain evidence="1 2">KUS-F28377</strain>
    </source>
</reference>
<proteinExistence type="predicted"/>
<protein>
    <submittedName>
        <fullName evidence="1">Putative nuclease HARBI1</fullName>
    </submittedName>
</protein>
<evidence type="ECO:0000313" key="1">
    <source>
        <dbReference type="EMBL" id="OBZ86628.1"/>
    </source>
</evidence>
<dbReference type="InParanoid" id="A0A1C7NCA7"/>
<dbReference type="OrthoDB" id="124998at2759"/>
<accession>A0A1C7NCA7</accession>
<dbReference type="PANTHER" id="PTHR47150">
    <property type="entry name" value="OS12G0169200 PROTEIN"/>
    <property type="match status" value="1"/>
</dbReference>
<sequence>MSSRQLKNIKDMLKMYLAISKDLIDIERTGSVFGRRFIHRDRVELDQRLNGDYFNHGCRFPEELFRRFKELFLRIEAGVLEADTKFALLKDARGLPQASTRQKVASGIRLLAKGSDFDAMDEYFGMSESKFADYFVRFPKAIIKSFGDEYLRKPNADDGQYLNRKGKATMVLEAVASYDLWIWHYNFGSPGSLNDLNFLSNSNLFDDWIAGTISDPPADAPKLVNFVIRQETVRKDVERAFGVLQGRFKILANGAKSWDQYHQHLIRKACIIIHNTIVEERRPNKSDFDLDPSVLLSFVEESLSTTTTTRARRVQMIQSKIIHDKLKNDLIETCYEYKLKHQE</sequence>
<dbReference type="STRING" id="101091.A0A1C7NCA7"/>